<accession>A0AAJ7SGP6</accession>
<gene>
    <name evidence="7" type="primary">LOC100899710</name>
</gene>
<dbReference type="InterPro" id="IPR036412">
    <property type="entry name" value="HAD-like_sf"/>
</dbReference>
<dbReference type="PRINTS" id="PR00391">
    <property type="entry name" value="PITRANSFER"/>
</dbReference>
<keyword evidence="6" id="KW-1185">Reference proteome</keyword>
<dbReference type="AlphaFoldDB" id="A0AAJ7SGP6"/>
<keyword evidence="3" id="KW-0106">Calcium</keyword>
<dbReference type="SUPFAM" id="SSF55961">
    <property type="entry name" value="Bet v1-like"/>
    <property type="match status" value="1"/>
</dbReference>
<feature type="region of interest" description="Disordered" evidence="4">
    <location>
        <begin position="633"/>
        <end position="673"/>
    </location>
</feature>
<dbReference type="SUPFAM" id="SSF56784">
    <property type="entry name" value="HAD-like"/>
    <property type="match status" value="1"/>
</dbReference>
<evidence type="ECO:0000259" key="5">
    <source>
        <dbReference type="PROSITE" id="PS51043"/>
    </source>
</evidence>
<feature type="region of interest" description="Disordered" evidence="4">
    <location>
        <begin position="1218"/>
        <end position="1258"/>
    </location>
</feature>
<dbReference type="Pfam" id="PF24695">
    <property type="entry name" value="PITM1-3"/>
    <property type="match status" value="1"/>
</dbReference>
<dbReference type="GO" id="GO:0008525">
    <property type="term" value="F:phosphatidylcholine transporter activity"/>
    <property type="evidence" value="ECO:0007669"/>
    <property type="project" value="TreeGrafter"/>
</dbReference>
<dbReference type="RefSeq" id="XP_028967736.1">
    <property type="nucleotide sequence ID" value="XM_029111903.1"/>
</dbReference>
<dbReference type="CTD" id="32340"/>
<dbReference type="GO" id="GO:0035091">
    <property type="term" value="F:phosphatidylinositol binding"/>
    <property type="evidence" value="ECO:0007669"/>
    <property type="project" value="TreeGrafter"/>
</dbReference>
<reference evidence="7" key="1">
    <citation type="submission" date="2025-08" db="UniProtKB">
        <authorList>
            <consortium name="RefSeq"/>
        </authorList>
    </citation>
    <scope>IDENTIFICATION</scope>
</reference>
<dbReference type="GO" id="GO:0005737">
    <property type="term" value="C:cytoplasm"/>
    <property type="evidence" value="ECO:0007669"/>
    <property type="project" value="TreeGrafter"/>
</dbReference>
<dbReference type="SMART" id="SM01127">
    <property type="entry name" value="DDHD"/>
    <property type="match status" value="1"/>
</dbReference>
<dbReference type="PANTHER" id="PTHR10658">
    <property type="entry name" value="PHOSPHATIDYLINOSITOL TRANSFER PROTEIN"/>
    <property type="match status" value="1"/>
</dbReference>
<dbReference type="GeneID" id="100899710"/>
<dbReference type="Proteomes" id="UP000694867">
    <property type="component" value="Unplaced"/>
</dbReference>
<evidence type="ECO:0000313" key="6">
    <source>
        <dbReference type="Proteomes" id="UP000694867"/>
    </source>
</evidence>
<dbReference type="KEGG" id="goe:100899710"/>
<proteinExistence type="inferred from homology"/>
<organism evidence="6 7">
    <name type="scientific">Galendromus occidentalis</name>
    <name type="common">western predatory mite</name>
    <dbReference type="NCBI Taxonomy" id="34638"/>
    <lineage>
        <taxon>Eukaryota</taxon>
        <taxon>Metazoa</taxon>
        <taxon>Ecdysozoa</taxon>
        <taxon>Arthropoda</taxon>
        <taxon>Chelicerata</taxon>
        <taxon>Arachnida</taxon>
        <taxon>Acari</taxon>
        <taxon>Parasitiformes</taxon>
        <taxon>Mesostigmata</taxon>
        <taxon>Gamasina</taxon>
        <taxon>Phytoseioidea</taxon>
        <taxon>Phytoseiidae</taxon>
        <taxon>Typhlodrominae</taxon>
        <taxon>Galendromus</taxon>
    </lineage>
</organism>
<dbReference type="Pfam" id="PF02862">
    <property type="entry name" value="DDHD"/>
    <property type="match status" value="2"/>
</dbReference>
<dbReference type="PROSITE" id="PS51043">
    <property type="entry name" value="DDHD"/>
    <property type="match status" value="1"/>
</dbReference>
<feature type="domain" description="DDHD" evidence="5">
    <location>
        <begin position="707"/>
        <end position="902"/>
    </location>
</feature>
<protein>
    <submittedName>
        <fullName evidence="7">Protein retinal degeneration B</fullName>
    </submittedName>
</protein>
<dbReference type="GO" id="GO:0046872">
    <property type="term" value="F:metal ion binding"/>
    <property type="evidence" value="ECO:0007669"/>
    <property type="project" value="InterPro"/>
</dbReference>
<dbReference type="FunFam" id="3.30.530.20:FF:000001">
    <property type="entry name" value="Phosphatidylinositol transfer protein membrane associated 2"/>
    <property type="match status" value="1"/>
</dbReference>
<sequence length="1258" mass="137717">MLIKEYRIPLPLSVEEYRVAQLYMIAKKSRQESSGRGSGVEILVNEPYEDGPGGSGQYTRKLYHIGSHLPGWIKALVPKSLIVEEEAWNAYPYTKTRYSCPLVDRFSIELETKYFNDSGSQDNVFELTGSELRNRAVDFIDIVKDQLSSGDYVESEDPAIFVSEKTGRGPLSENWIEENSGKIMCAYKLCRVEFRYWGMQTKIERFIDDVGLRKINLRAHRQAWAWQDEWLGLTIEDVRRIEAETQAELARTMAESGDPEDSPTEHQAASNTVVDLHAIDADSSEPVDLQGVQSRSGHRLGAHRSSAEAKKTNRRSSRHVIQSTVEQVAWRMEGIVCDSDSESDEFFDAEDADEPGPLNVAPELRSSLTKWSSVEMVHHQGDGKLPVDETIFAPTHVRRTQERAHHCHLEAATSGLSSPGASPGHQHATMACPTSVLLLVVHGGTVLDHGIDQAQTKTTDLATFSGTVDLIVRQHYPALHGHVVTKLVPCPAICAEALAVLSNLSPFGFQSSPSFDGTTHGQDPLPMTALPLFACSTPEYDDHLSNAIGALNGAYQEFLKSTEGFGFNGQVVIIGDSLGSVLAFDAICRTANHSSEGAGSHFGSESSLQESKSNPLISISNEATFEGEDVTKKNSGAASATGNVTAVGSSAGTAASGGTMTLSGPETSDSSQSSFFDATSFQKLLSAQVTPGSKRRRSNSGGPELKLDFEASDLFMFGSPMALILSYRKMVSGDEKTNPIAKPGNTQVYNLFHPTDPLAVRIEPLISAKFSQLPPITVPRFQKYPLGDGQPIHLLEFLQSYSLLFCETPAAAPPAPSPCQPGRRTSEASITSTMSGLSDSALPLGTIQTLNNRWWGNKRIDYALYCPDGLAHFPTNALPHLFHSSFWESHDVASFVLRQLIRCDTVQQCIDADAPAPSFVFGQPREKWLKKRTSVKLRNVTANHRANDIVVKEGDPQILNARFLYGPLDMVALTGEKVDIHVMRDLRSSEWILLATENTDKTGRIVYRIPEEKSLSFGLYPIKMIVRGDHTSVDFFLAVLPPKTECVVFSIDGSFTASVSVTGRDPKVRAGAVDVVRHWQELGYLIFYITCRPDIQQRRVVAWLAQHNFPHGLVSFAEGISSGPLKLKTDYLKQLQTDADIIFHAAYGSQKDISVYSSLGIPPEKTFIVGRVSKKHLAHVTALTEGYSQHLADLRVPGASRPAQGNARMVLSRGCFGLPGLPKKRRSAKRTSSYPLPPRSPSAGASGVNLTPSHKSNT</sequence>
<dbReference type="SMART" id="SM00775">
    <property type="entry name" value="LNS2"/>
    <property type="match status" value="1"/>
</dbReference>
<evidence type="ECO:0000256" key="3">
    <source>
        <dbReference type="ARBA" id="ARBA00022837"/>
    </source>
</evidence>
<evidence type="ECO:0000313" key="7">
    <source>
        <dbReference type="RefSeq" id="XP_028967736.1"/>
    </source>
</evidence>
<feature type="compositionally biased region" description="Low complexity" evidence="4">
    <location>
        <begin position="645"/>
        <end position="664"/>
    </location>
</feature>
<comment type="similarity">
    <text evidence="1">Belongs to the PtdIns transfer protein family. PI transfer class IIA subfamily.</text>
</comment>
<dbReference type="InterPro" id="IPR004177">
    <property type="entry name" value="DDHD_dom"/>
</dbReference>
<dbReference type="GO" id="GO:0031210">
    <property type="term" value="F:phosphatidylcholine binding"/>
    <property type="evidence" value="ECO:0007669"/>
    <property type="project" value="TreeGrafter"/>
</dbReference>
<dbReference type="Gene3D" id="3.30.530.20">
    <property type="match status" value="1"/>
</dbReference>
<feature type="compositionally biased region" description="Polar residues" evidence="4">
    <location>
        <begin position="1248"/>
        <end position="1258"/>
    </location>
</feature>
<dbReference type="Pfam" id="PF02121">
    <property type="entry name" value="IP_trans"/>
    <property type="match status" value="1"/>
</dbReference>
<name>A0AAJ7SGP6_9ACAR</name>
<dbReference type="FunFam" id="3.40.50.1000:FF:000173">
    <property type="entry name" value="Membrane-associated phosphatidylinositol transfer protein 2"/>
    <property type="match status" value="1"/>
</dbReference>
<evidence type="ECO:0000256" key="2">
    <source>
        <dbReference type="ARBA" id="ARBA00022553"/>
    </source>
</evidence>
<dbReference type="InterPro" id="IPR031315">
    <property type="entry name" value="LNS2/PITP"/>
</dbReference>
<feature type="compositionally biased region" description="Polar residues" evidence="4">
    <location>
        <begin position="633"/>
        <end position="644"/>
    </location>
</feature>
<dbReference type="GO" id="GO:0008526">
    <property type="term" value="F:phosphatidylinositol transfer activity"/>
    <property type="evidence" value="ECO:0007669"/>
    <property type="project" value="TreeGrafter"/>
</dbReference>
<dbReference type="InterPro" id="IPR001666">
    <property type="entry name" value="PI_transfer"/>
</dbReference>
<evidence type="ECO:0000256" key="4">
    <source>
        <dbReference type="SAM" id="MobiDB-lite"/>
    </source>
</evidence>
<keyword evidence="2" id="KW-0597">Phosphoprotein</keyword>
<dbReference type="InterPro" id="IPR023393">
    <property type="entry name" value="START-like_dom_sf"/>
</dbReference>
<feature type="region of interest" description="Disordered" evidence="4">
    <location>
        <begin position="284"/>
        <end position="319"/>
    </location>
</feature>
<dbReference type="InterPro" id="IPR055261">
    <property type="entry name" value="PI_transfer_N"/>
</dbReference>
<dbReference type="Pfam" id="PF24694">
    <property type="entry name" value="LNS2_PITM1-3"/>
    <property type="match status" value="1"/>
</dbReference>
<evidence type="ECO:0000256" key="1">
    <source>
        <dbReference type="ARBA" id="ARBA00010316"/>
    </source>
</evidence>
<dbReference type="PANTHER" id="PTHR10658:SF81">
    <property type="entry name" value="PROTEIN RETINAL DEGENERATION B"/>
    <property type="match status" value="1"/>
</dbReference>